<name>A0ABM1ZXB9_AEDAL</name>
<evidence type="ECO:0000313" key="8">
    <source>
        <dbReference type="Proteomes" id="UP000069940"/>
    </source>
</evidence>
<evidence type="ECO:0000256" key="5">
    <source>
        <dbReference type="SAM" id="Coils"/>
    </source>
</evidence>
<feature type="region of interest" description="Disordered" evidence="6">
    <location>
        <begin position="1150"/>
        <end position="1174"/>
    </location>
</feature>
<evidence type="ECO:0008006" key="9">
    <source>
        <dbReference type="Google" id="ProtNLM"/>
    </source>
</evidence>
<protein>
    <recommendedName>
        <fullName evidence="9">WD repeat-containing protein 63</fullName>
    </recommendedName>
</protein>
<evidence type="ECO:0000256" key="1">
    <source>
        <dbReference type="ARBA" id="ARBA00004496"/>
    </source>
</evidence>
<dbReference type="PANTHER" id="PTHR12442">
    <property type="entry name" value="DYNEIN INTERMEDIATE CHAIN"/>
    <property type="match status" value="1"/>
</dbReference>
<comment type="subcellular location">
    <subcellularLocation>
        <location evidence="1">Cytoplasm</location>
    </subcellularLocation>
</comment>
<feature type="compositionally biased region" description="Basic and acidic residues" evidence="6">
    <location>
        <begin position="80"/>
        <end position="92"/>
    </location>
</feature>
<dbReference type="InterPro" id="IPR015943">
    <property type="entry name" value="WD40/YVTN_repeat-like_dom_sf"/>
</dbReference>
<evidence type="ECO:0000256" key="4">
    <source>
        <dbReference type="ARBA" id="ARBA00022737"/>
    </source>
</evidence>
<organism evidence="7 8">
    <name type="scientific">Aedes albopictus</name>
    <name type="common">Asian tiger mosquito</name>
    <name type="synonym">Stegomyia albopicta</name>
    <dbReference type="NCBI Taxonomy" id="7160"/>
    <lineage>
        <taxon>Eukaryota</taxon>
        <taxon>Metazoa</taxon>
        <taxon>Ecdysozoa</taxon>
        <taxon>Arthropoda</taxon>
        <taxon>Hexapoda</taxon>
        <taxon>Insecta</taxon>
        <taxon>Pterygota</taxon>
        <taxon>Neoptera</taxon>
        <taxon>Endopterygota</taxon>
        <taxon>Diptera</taxon>
        <taxon>Nematocera</taxon>
        <taxon>Culicoidea</taxon>
        <taxon>Culicidae</taxon>
        <taxon>Culicinae</taxon>
        <taxon>Aedini</taxon>
        <taxon>Aedes</taxon>
        <taxon>Stegomyia</taxon>
    </lineage>
</organism>
<dbReference type="EnsemblMetazoa" id="AALFPA23_022475.R33372">
    <property type="protein sequence ID" value="AALFPA23_022475.P33372"/>
    <property type="gene ID" value="AALFPA23_022475"/>
</dbReference>
<dbReference type="RefSeq" id="XP_019541372.3">
    <property type="nucleotide sequence ID" value="XM_019685827.3"/>
</dbReference>
<keyword evidence="3" id="KW-0853">WD repeat</keyword>
<dbReference type="Gene3D" id="2.130.10.10">
    <property type="entry name" value="YVTN repeat-like/Quinoprotein amine dehydrogenase"/>
    <property type="match status" value="1"/>
</dbReference>
<dbReference type="PANTHER" id="PTHR12442:SF5">
    <property type="entry name" value="DYNEIN AXONEMAL INTERMEDIATE CHAIN 3"/>
    <property type="match status" value="1"/>
</dbReference>
<keyword evidence="2" id="KW-0963">Cytoplasm</keyword>
<dbReference type="InterPro" id="IPR036322">
    <property type="entry name" value="WD40_repeat_dom_sf"/>
</dbReference>
<feature type="coiled-coil region" evidence="5">
    <location>
        <begin position="905"/>
        <end position="938"/>
    </location>
</feature>
<dbReference type="InterPro" id="IPR050687">
    <property type="entry name" value="Dynein_IC"/>
</dbReference>
<evidence type="ECO:0000256" key="3">
    <source>
        <dbReference type="ARBA" id="ARBA00022574"/>
    </source>
</evidence>
<keyword evidence="8" id="KW-1185">Reference proteome</keyword>
<accession>A0ABM1ZXB9</accession>
<dbReference type="InterPro" id="IPR001680">
    <property type="entry name" value="WD40_rpt"/>
</dbReference>
<reference evidence="8" key="1">
    <citation type="journal article" date="2015" name="Proc. Natl. Acad. Sci. U.S.A.">
        <title>Genome sequence of the Asian Tiger mosquito, Aedes albopictus, reveals insights into its biology, genetics, and evolution.</title>
        <authorList>
            <person name="Chen X.G."/>
            <person name="Jiang X."/>
            <person name="Gu J."/>
            <person name="Xu M."/>
            <person name="Wu Y."/>
            <person name="Deng Y."/>
            <person name="Zhang C."/>
            <person name="Bonizzoni M."/>
            <person name="Dermauw W."/>
            <person name="Vontas J."/>
            <person name="Armbruster P."/>
            <person name="Huang X."/>
            <person name="Yang Y."/>
            <person name="Zhang H."/>
            <person name="He W."/>
            <person name="Peng H."/>
            <person name="Liu Y."/>
            <person name="Wu K."/>
            <person name="Chen J."/>
            <person name="Lirakis M."/>
            <person name="Topalis P."/>
            <person name="Van Leeuwen T."/>
            <person name="Hall A.B."/>
            <person name="Jiang X."/>
            <person name="Thorpe C."/>
            <person name="Mueller R.L."/>
            <person name="Sun C."/>
            <person name="Waterhouse R.M."/>
            <person name="Yan G."/>
            <person name="Tu Z.J."/>
            <person name="Fang X."/>
            <person name="James A.A."/>
        </authorList>
    </citation>
    <scope>NUCLEOTIDE SEQUENCE [LARGE SCALE GENOMIC DNA]</scope>
    <source>
        <strain evidence="8">Foshan</strain>
    </source>
</reference>
<dbReference type="SMART" id="SM00320">
    <property type="entry name" value="WD40"/>
    <property type="match status" value="3"/>
</dbReference>
<keyword evidence="5" id="KW-0175">Coiled coil</keyword>
<dbReference type="Proteomes" id="UP000069940">
    <property type="component" value="Unassembled WGS sequence"/>
</dbReference>
<dbReference type="GeneID" id="109412170"/>
<proteinExistence type="predicted"/>
<sequence>MLPISRAFSIKTGARARVPCRQPSLATVGCLASKDNAHVCCVYAHFQSFSKKSGCANPKTALKMSHVTQMSHLKSTAGFDDGKSDKSDRSEENFDFDSSEDEEITMIFGFKEDEARQKLVSFPKSTRMVISPDLQAEIGMEIGQTISAEHPWKQIKKEVLEDHLPGKDETQQQLKEKLKDLDPGKLILVGYSPELSTEDDVFIVFVDDRETKEASELIKRIELLERHKARVIIKKRARKWKDQGSHQKVQCFIPIKRLNVVNLETQSIFPVKRCSYVFSHRMVEDIRDGYVELVPGKDKFDNIHRKLVDSAIQTGPPKIHQYQQTDPTFPTNAWSQYLYEISQEETEAANKSAIAGVDNDQTPKPNSYAQELLNTLEFNQVDMYKNDYPFISKRKVHKYQTPVVDECLSFVDRAKCENRYVSAMDWHPKYSGIFVAAYNFNTSCTVVDVDDREANSVDPVNRIVFDKCPVLMWSFDETLTQKLELRSSREVTSLSFCPYDGNLLLAGLASGQILIWDLKGELERVERVENISPKQQMYRQEIRKLMGWSKVDEVDQTVEPVAISAMDKSPRKPITVIKWLPRNYYCATTGQIRVHADRLHRFILTTSIDGSVCFWDLDFTVPALKKAPPTSKTVADGEASPYQSLDNVFYPIFRIKCDTPITSISIDEALYEFRPIDNDYKKADITTRIEHKAHPISMEYRMKMVIGSLLGDVIKGQWEGHDFDQGAATNEETMKQKDKFAAIHDGPVLVVERNPFCSDIFLSIGGNILALWSEGCLSSPIFWRRRNTRLTTGRWSLDRACVFFIANANGDLEVWDTNVRIDTPSLVVSLGGNILTYLSQHKLSAAKKFLAVADYNSNIRIMTIPSSFSEPIPFEVEKFEKFIQYELTRKKSQDDWIQSYYEAHREIIEAQVKAKREAKELAERMEVEQKEHNEYMKRQAVEEAKKKAMRDAEKRVDLAKRLDVKWRQKSYKRLLHSMMERRNISPDQLAKQMKPEKERRRYNEEKRTAIAEDLARVEEDYKEVKAQLIPVEKVVVTRAEQLKGRMVKFREEMLDYHRVEEEAREVLEHFQLPPIADFSEVLIKGRQRREVINRELGANIEHLESYERKKIQRRLVANEARGDTDSNASATSPDALLRARSVTFIDDIPEELRRQMSQEQELESARKNTPVNDE</sequence>
<evidence type="ECO:0000256" key="2">
    <source>
        <dbReference type="ARBA" id="ARBA00022490"/>
    </source>
</evidence>
<keyword evidence="4" id="KW-0677">Repeat</keyword>
<reference evidence="7" key="2">
    <citation type="submission" date="2025-05" db="UniProtKB">
        <authorList>
            <consortium name="EnsemblMetazoa"/>
        </authorList>
    </citation>
    <scope>IDENTIFICATION</scope>
    <source>
        <strain evidence="7">Foshan</strain>
    </source>
</reference>
<evidence type="ECO:0000256" key="6">
    <source>
        <dbReference type="SAM" id="MobiDB-lite"/>
    </source>
</evidence>
<evidence type="ECO:0000313" key="7">
    <source>
        <dbReference type="EnsemblMetazoa" id="AALFPA23_022475.P33372"/>
    </source>
</evidence>
<feature type="region of interest" description="Disordered" evidence="6">
    <location>
        <begin position="74"/>
        <end position="97"/>
    </location>
</feature>
<dbReference type="SUPFAM" id="SSF50978">
    <property type="entry name" value="WD40 repeat-like"/>
    <property type="match status" value="1"/>
</dbReference>